<dbReference type="AlphaFoldDB" id="A0A0A7S011"/>
<dbReference type="Pfam" id="PF06790">
    <property type="entry name" value="UPF0259"/>
    <property type="match status" value="1"/>
</dbReference>
<keyword evidence="3" id="KW-1185">Reference proteome</keyword>
<evidence type="ECO:0000256" key="1">
    <source>
        <dbReference type="SAM" id="Phobius"/>
    </source>
</evidence>
<keyword evidence="1" id="KW-1133">Transmembrane helix</keyword>
<gene>
    <name evidence="2" type="ORF">FPB0191_00389</name>
</gene>
<proteinExistence type="predicted"/>
<accession>A0A0A7S011</accession>
<feature type="transmembrane region" description="Helical" evidence="1">
    <location>
        <begin position="139"/>
        <end position="159"/>
    </location>
</feature>
<protein>
    <submittedName>
        <fullName evidence="2">Uncharacterized protein family (UPF0259)</fullName>
    </submittedName>
</protein>
<organism evidence="2 3">
    <name type="scientific">Frischella perrara</name>
    <dbReference type="NCBI Taxonomy" id="1267021"/>
    <lineage>
        <taxon>Bacteria</taxon>
        <taxon>Pseudomonadati</taxon>
        <taxon>Pseudomonadota</taxon>
        <taxon>Gammaproteobacteria</taxon>
        <taxon>Orbales</taxon>
        <taxon>Orbaceae</taxon>
        <taxon>Frischella</taxon>
    </lineage>
</organism>
<feature type="transmembrane region" description="Helical" evidence="1">
    <location>
        <begin position="92"/>
        <end position="119"/>
    </location>
</feature>
<feature type="transmembrane region" description="Helical" evidence="1">
    <location>
        <begin position="166"/>
        <end position="186"/>
    </location>
</feature>
<feature type="transmembrane region" description="Helical" evidence="1">
    <location>
        <begin position="20"/>
        <end position="41"/>
    </location>
</feature>
<keyword evidence="1" id="KW-0812">Transmembrane</keyword>
<dbReference type="Proteomes" id="UP000030901">
    <property type="component" value="Chromosome"/>
</dbReference>
<feature type="transmembrane region" description="Helical" evidence="1">
    <location>
        <begin position="246"/>
        <end position="263"/>
    </location>
</feature>
<name>A0A0A7S011_FRIPE</name>
<dbReference type="RefSeq" id="WP_146202369.1">
    <property type="nucleotide sequence ID" value="NZ_CP009056.1"/>
</dbReference>
<dbReference type="HOGENOM" id="CLU_1007443_0_0_6"/>
<keyword evidence="1" id="KW-0472">Membrane</keyword>
<dbReference type="STRING" id="1267021.FPB0191_00389"/>
<dbReference type="EMBL" id="CP009056">
    <property type="protein sequence ID" value="AJA44227.1"/>
    <property type="molecule type" value="Genomic_DNA"/>
</dbReference>
<evidence type="ECO:0000313" key="2">
    <source>
        <dbReference type="EMBL" id="AJA44227.1"/>
    </source>
</evidence>
<sequence>MPTFTSLMTDTYNFIKNHFMTIILVIVGVSVLTQLFTSFFYPSTEIHDQIKSLMDRINIQQGDNPSFDIIMQKLMQLSEMEKKQFVATISSYAMKCIFIMFINSLIILSCICSLIGIISINQFSWSNFFTRTLRLTPQILLISLCAIPYFIVISIIISLIPFLAQIILIVSIVFFMLTYIVFLAIITTPNLPESFTQSLITTLNYLKQQTPMVLLGFISWLVGTLALSMVFNLFRNNFIFQFIESIANNLLVFALFCYLYRLYSLTKQVSTNDSSH</sequence>
<dbReference type="KEGG" id="fpp:FPB0191_00389"/>
<reference evidence="2 3" key="1">
    <citation type="journal article" date="2014" name="Appl. Environ. Microbiol.">
        <title>Gut symbionts from distinct hosts exhibit genotoxic activity via divergent colibactin biosynthetic pathways.</title>
        <authorList>
            <person name="Engel P."/>
            <person name="Vizcaino M.I."/>
            <person name="Crawford J.M."/>
        </authorList>
    </citation>
    <scope>NUCLEOTIDE SEQUENCE [LARGE SCALE GENOMIC DNA]</scope>
    <source>
        <strain evidence="2 3">PEB0191</strain>
    </source>
</reference>
<feature type="transmembrane region" description="Helical" evidence="1">
    <location>
        <begin position="212"/>
        <end position="234"/>
    </location>
</feature>
<evidence type="ECO:0000313" key="3">
    <source>
        <dbReference type="Proteomes" id="UP000030901"/>
    </source>
</evidence>